<sequence>MNYANKRLQLATRNEGKIKSYGSCIDVRAWSHDLQTRDHYLRDWMKSDMPICVIPVKTIIGFLDNMTRRNHAKEELETSHWPCDRCLDALKSIKMFWRIILNKIFRVNIETNDSFTNSNMCSSVRSVAKHYLDEISEQTIFLRKIIEEKAYDRDNHKADTIRFKIYSNDFVILTPKESKHKIIFEDKAMETEKSLPKEHPCRKTISQGVSVTYKTVDFGCETCNLEHEGISEYKQKVDHLQRRLDLQNIELGKLTKENVSMKLDLQQIYRSNHWSTSYRHRPNCAPFDEALERVPAPFESCEEEDNLLPKTIDSEMIITLKNCKNETYTNISLLQVIHKSNASELQEMKGPGCKQDDPIRLLTKVQDTFGSIVQREIGKVNENQRANKNITIINSSYVNGKTARSGSTMSLHSISSETVFVSTSD</sequence>
<gene>
    <name evidence="2" type="ORF">LNINA_LOCUS8945</name>
</gene>
<evidence type="ECO:0000256" key="1">
    <source>
        <dbReference type="SAM" id="Coils"/>
    </source>
</evidence>
<feature type="coiled-coil region" evidence="1">
    <location>
        <begin position="230"/>
        <end position="257"/>
    </location>
</feature>
<keyword evidence="1" id="KW-0175">Coiled coil</keyword>
<protein>
    <submittedName>
        <fullName evidence="2">Uncharacterized protein</fullName>
    </submittedName>
</protein>
<dbReference type="Proteomes" id="UP001497472">
    <property type="component" value="Unassembled WGS sequence"/>
</dbReference>
<evidence type="ECO:0000313" key="2">
    <source>
        <dbReference type="EMBL" id="CAK1549663.1"/>
    </source>
</evidence>
<organism evidence="2 3">
    <name type="scientific">Leptosia nina</name>
    <dbReference type="NCBI Taxonomy" id="320188"/>
    <lineage>
        <taxon>Eukaryota</taxon>
        <taxon>Metazoa</taxon>
        <taxon>Ecdysozoa</taxon>
        <taxon>Arthropoda</taxon>
        <taxon>Hexapoda</taxon>
        <taxon>Insecta</taxon>
        <taxon>Pterygota</taxon>
        <taxon>Neoptera</taxon>
        <taxon>Endopterygota</taxon>
        <taxon>Lepidoptera</taxon>
        <taxon>Glossata</taxon>
        <taxon>Ditrysia</taxon>
        <taxon>Papilionoidea</taxon>
        <taxon>Pieridae</taxon>
        <taxon>Pierinae</taxon>
        <taxon>Leptosia</taxon>
    </lineage>
</organism>
<name>A0AAV1JJJ7_9NEOP</name>
<accession>A0AAV1JJJ7</accession>
<dbReference type="EMBL" id="CAVLEF010000040">
    <property type="protein sequence ID" value="CAK1549663.1"/>
    <property type="molecule type" value="Genomic_DNA"/>
</dbReference>
<keyword evidence="3" id="KW-1185">Reference proteome</keyword>
<comment type="caution">
    <text evidence="2">The sequence shown here is derived from an EMBL/GenBank/DDBJ whole genome shotgun (WGS) entry which is preliminary data.</text>
</comment>
<dbReference type="AlphaFoldDB" id="A0AAV1JJJ7"/>
<proteinExistence type="predicted"/>
<evidence type="ECO:0000313" key="3">
    <source>
        <dbReference type="Proteomes" id="UP001497472"/>
    </source>
</evidence>
<reference evidence="2 3" key="1">
    <citation type="submission" date="2023-11" db="EMBL/GenBank/DDBJ databases">
        <authorList>
            <person name="Okamura Y."/>
        </authorList>
    </citation>
    <scope>NUCLEOTIDE SEQUENCE [LARGE SCALE GENOMIC DNA]</scope>
</reference>